<keyword evidence="1" id="KW-0175">Coiled coil</keyword>
<feature type="coiled-coil region" evidence="1">
    <location>
        <begin position="158"/>
        <end position="214"/>
    </location>
</feature>
<sequence length="316" mass="34810">MSLASCQQNVLHHCVAHFELNKLLFLSNRLICNIILTLTLTPAHVGTPFDKGGLELQRTAQTIVDQTILKCRRDLLDTLIEKKQEALQQAKLGIDLGHLAVKMRLETWEPQLRRIAPSVILGESLDDATQGIISRMCNAAWKDFSNAAGNDSFERTCKQMAKDEKAQASQNLDAARMDLDVSSVDTSTVTKKVVNNYKDDIKKLSKKLSQVEGMLKGYNIPRIQQSQGRSNSKQPSKKNNTPTTSTQASTLQRGSTLTAKGDSSKKQGNFAKRPPTLPARPQPQTQTLSKNGNVNSRKRAMTQGGKAGNAKKQKTT</sequence>
<protein>
    <submittedName>
        <fullName evidence="3">BQ5605_C009g05817 protein</fullName>
    </submittedName>
</protein>
<feature type="compositionally biased region" description="Polar residues" evidence="2">
    <location>
        <begin position="282"/>
        <end position="295"/>
    </location>
</feature>
<gene>
    <name evidence="3" type="primary">BQ5605_C009g05817</name>
    <name evidence="3" type="ORF">BQ5605_C009G05817</name>
</gene>
<evidence type="ECO:0000256" key="2">
    <source>
        <dbReference type="SAM" id="MobiDB-lite"/>
    </source>
</evidence>
<organism evidence="3 4">
    <name type="scientific">Microbotryum silenes-dioicae</name>
    <dbReference type="NCBI Taxonomy" id="796604"/>
    <lineage>
        <taxon>Eukaryota</taxon>
        <taxon>Fungi</taxon>
        <taxon>Dikarya</taxon>
        <taxon>Basidiomycota</taxon>
        <taxon>Pucciniomycotina</taxon>
        <taxon>Microbotryomycetes</taxon>
        <taxon>Microbotryales</taxon>
        <taxon>Microbotryaceae</taxon>
        <taxon>Microbotryum</taxon>
    </lineage>
</organism>
<dbReference type="AlphaFoldDB" id="A0A2X0ME02"/>
<name>A0A2X0ME02_9BASI</name>
<reference evidence="3 4" key="1">
    <citation type="submission" date="2016-11" db="EMBL/GenBank/DDBJ databases">
        <authorList>
            <person name="Jaros S."/>
            <person name="Januszkiewicz K."/>
            <person name="Wedrychowicz H."/>
        </authorList>
    </citation>
    <scope>NUCLEOTIDE SEQUENCE [LARGE SCALE GENOMIC DNA]</scope>
</reference>
<proteinExistence type="predicted"/>
<keyword evidence="4" id="KW-1185">Reference proteome</keyword>
<evidence type="ECO:0000313" key="4">
    <source>
        <dbReference type="Proteomes" id="UP000249464"/>
    </source>
</evidence>
<evidence type="ECO:0000313" key="3">
    <source>
        <dbReference type="EMBL" id="SGY86429.1"/>
    </source>
</evidence>
<dbReference type="Proteomes" id="UP000249464">
    <property type="component" value="Unassembled WGS sequence"/>
</dbReference>
<accession>A0A2X0ME02</accession>
<evidence type="ECO:0000256" key="1">
    <source>
        <dbReference type="SAM" id="Coils"/>
    </source>
</evidence>
<feature type="region of interest" description="Disordered" evidence="2">
    <location>
        <begin position="218"/>
        <end position="316"/>
    </location>
</feature>
<dbReference type="EMBL" id="FQNC01000049">
    <property type="protein sequence ID" value="SGY86429.1"/>
    <property type="molecule type" value="Genomic_DNA"/>
</dbReference>
<feature type="compositionally biased region" description="Polar residues" evidence="2">
    <location>
        <begin position="222"/>
        <end position="258"/>
    </location>
</feature>